<sequence length="55" mass="6156">MTRQLRQGVVARKPRVKLHGEVECDEVYVLVAHSIQFLGLSKDTKRPSAALISHS</sequence>
<dbReference type="EMBL" id="CAADFI010000388">
    <property type="protein sequence ID" value="VFK03901.1"/>
    <property type="molecule type" value="Genomic_DNA"/>
</dbReference>
<evidence type="ECO:0000313" key="2">
    <source>
        <dbReference type="EMBL" id="VFK13020.1"/>
    </source>
</evidence>
<dbReference type="AlphaFoldDB" id="A0A450W7J0"/>
<gene>
    <name evidence="1" type="ORF">BECKH772B_GA0070898_103884</name>
    <name evidence="2" type="ORF">BECKH772C_GA0070978_110551</name>
</gene>
<reference evidence="2" key="1">
    <citation type="submission" date="2019-02" db="EMBL/GenBank/DDBJ databases">
        <authorList>
            <person name="Gruber-Vodicka R. H."/>
            <person name="Seah K. B. B."/>
        </authorList>
    </citation>
    <scope>NUCLEOTIDE SEQUENCE</scope>
    <source>
        <strain evidence="2">BECK_SA2B12</strain>
        <strain evidence="1">BECK_SA2B20</strain>
    </source>
</reference>
<protein>
    <recommendedName>
        <fullName evidence="3">Transposase</fullName>
    </recommendedName>
</protein>
<dbReference type="EMBL" id="CAADFJ010001052">
    <property type="protein sequence ID" value="VFK13020.1"/>
    <property type="molecule type" value="Genomic_DNA"/>
</dbReference>
<evidence type="ECO:0000313" key="1">
    <source>
        <dbReference type="EMBL" id="VFK03901.1"/>
    </source>
</evidence>
<accession>A0A450W7J0</accession>
<name>A0A450W7J0_9GAMM</name>
<proteinExistence type="predicted"/>
<organism evidence="2">
    <name type="scientific">Candidatus Kentrum eta</name>
    <dbReference type="NCBI Taxonomy" id="2126337"/>
    <lineage>
        <taxon>Bacteria</taxon>
        <taxon>Pseudomonadati</taxon>
        <taxon>Pseudomonadota</taxon>
        <taxon>Gammaproteobacteria</taxon>
        <taxon>Candidatus Kentrum</taxon>
    </lineage>
</organism>
<evidence type="ECO:0008006" key="3">
    <source>
        <dbReference type="Google" id="ProtNLM"/>
    </source>
</evidence>